<dbReference type="GO" id="GO:0005886">
    <property type="term" value="C:plasma membrane"/>
    <property type="evidence" value="ECO:0007669"/>
    <property type="project" value="UniProtKB-SubCell"/>
</dbReference>
<dbReference type="GO" id="GO:0009055">
    <property type="term" value="F:electron transfer activity"/>
    <property type="evidence" value="ECO:0007669"/>
    <property type="project" value="InterPro"/>
</dbReference>
<dbReference type="KEGG" id="cpyr:CYJ47_01735"/>
<evidence type="ECO:0000256" key="10">
    <source>
        <dbReference type="ARBA" id="ARBA00023004"/>
    </source>
</evidence>
<dbReference type="GO" id="GO:0005506">
    <property type="term" value="F:iron ion binding"/>
    <property type="evidence" value="ECO:0007669"/>
    <property type="project" value="InterPro"/>
</dbReference>
<evidence type="ECO:0000256" key="13">
    <source>
        <dbReference type="SAM" id="Phobius"/>
    </source>
</evidence>
<feature type="transmembrane region" description="Helical" evidence="13">
    <location>
        <begin position="203"/>
        <end position="223"/>
    </location>
</feature>
<feature type="region of interest" description="Disordered" evidence="12">
    <location>
        <begin position="29"/>
        <end position="54"/>
    </location>
</feature>
<evidence type="ECO:0000256" key="7">
    <source>
        <dbReference type="ARBA" id="ARBA00022723"/>
    </source>
</evidence>
<evidence type="ECO:0000259" key="14">
    <source>
        <dbReference type="Pfam" id="PF01292"/>
    </source>
</evidence>
<gene>
    <name evidence="15" type="primary">cybH</name>
    <name evidence="15" type="ORF">CYJ47_01735</name>
</gene>
<keyword evidence="11 13" id="KW-0472">Membrane</keyword>
<dbReference type="PANTHER" id="PTHR30485">
    <property type="entry name" value="NI/FE-HYDROGENASE 1 B-TYPE CYTOCHROME SUBUNIT"/>
    <property type="match status" value="1"/>
</dbReference>
<dbReference type="AlphaFoldDB" id="A0AAF0YSI8"/>
<feature type="transmembrane region" description="Helical" evidence="13">
    <location>
        <begin position="243"/>
        <end position="267"/>
    </location>
</feature>
<dbReference type="EMBL" id="CP136958">
    <property type="protein sequence ID" value="WOT02519.1"/>
    <property type="molecule type" value="Genomic_DNA"/>
</dbReference>
<evidence type="ECO:0000313" key="16">
    <source>
        <dbReference type="Proteomes" id="UP000234560"/>
    </source>
</evidence>
<evidence type="ECO:0000256" key="9">
    <source>
        <dbReference type="ARBA" id="ARBA00022989"/>
    </source>
</evidence>
<dbReference type="InterPro" id="IPR051542">
    <property type="entry name" value="Hydrogenase_cytochrome"/>
</dbReference>
<keyword evidence="9 13" id="KW-1133">Transmembrane helix</keyword>
<dbReference type="InterPro" id="IPR000516">
    <property type="entry name" value="Ni-dep_Hydgase_cyt-B"/>
</dbReference>
<protein>
    <submittedName>
        <fullName evidence="15">Ni/Fe-hydrogenase, b-type cytochrome subunit</fullName>
    </submittedName>
</protein>
<dbReference type="GO" id="GO:0020037">
    <property type="term" value="F:heme binding"/>
    <property type="evidence" value="ECO:0007669"/>
    <property type="project" value="TreeGrafter"/>
</dbReference>
<keyword evidence="10" id="KW-0408">Iron</keyword>
<accession>A0AAF0YSI8</accession>
<evidence type="ECO:0000256" key="8">
    <source>
        <dbReference type="ARBA" id="ARBA00022982"/>
    </source>
</evidence>
<comment type="subcellular location">
    <subcellularLocation>
        <location evidence="1">Cell membrane</location>
        <topology evidence="1">Multi-pass membrane protein</topology>
    </subcellularLocation>
</comment>
<proteinExistence type="inferred from homology"/>
<reference evidence="15" key="2">
    <citation type="submission" date="2023-10" db="EMBL/GenBank/DDBJ databases">
        <authorList>
            <person name="Choi B."/>
        </authorList>
    </citation>
    <scope>NUCLEOTIDE SEQUENCE</scope>
    <source>
        <strain evidence="15">UMB0763</strain>
    </source>
</reference>
<dbReference type="PROSITE" id="PS00882">
    <property type="entry name" value="NI_HGENASE_CYTB_1"/>
    <property type="match status" value="1"/>
</dbReference>
<keyword evidence="6 13" id="KW-0812">Transmembrane</keyword>
<evidence type="ECO:0000256" key="4">
    <source>
        <dbReference type="ARBA" id="ARBA00022475"/>
    </source>
</evidence>
<organism evidence="15 16">
    <name type="scientific">Corynebacterium pyruviciproducens</name>
    <dbReference type="NCBI Taxonomy" id="598660"/>
    <lineage>
        <taxon>Bacteria</taxon>
        <taxon>Bacillati</taxon>
        <taxon>Actinomycetota</taxon>
        <taxon>Actinomycetes</taxon>
        <taxon>Mycobacteriales</taxon>
        <taxon>Corynebacteriaceae</taxon>
        <taxon>Corynebacterium</taxon>
    </lineage>
</organism>
<keyword evidence="3" id="KW-0813">Transport</keyword>
<sequence>MSGSRKSRKPAKPRGDAFLIAETNKIHAQNEHTLEVEEERRTRPRRKPEEYHHATVKSQADEKTRLMREDDFIELHLWPAGLRITHWLNLFAVVMLSVTGYCIMDPFLFSPTQGSTDTGFLFGWIRFIHICCGFLWCAIGLVRLYLLFVSKAKQTRWRGLWPWWKKEDFVNTGRMALYYAFLRKDAPFYVAHNPLQQLAYTGIYVLCLMEVISGFSLYSLALVNDNWIWATLALPAQWLGIPTMRLLHACFMFFMWVFVIIHVYLVFRAEVVERHGSLSSMVGGTSWVSGRVRPVDLDDIS</sequence>
<evidence type="ECO:0000313" key="15">
    <source>
        <dbReference type="EMBL" id="WOT02519.1"/>
    </source>
</evidence>
<dbReference type="Gene3D" id="1.20.950.20">
    <property type="entry name" value="Transmembrane di-heme cytochromes, Chain C"/>
    <property type="match status" value="1"/>
</dbReference>
<dbReference type="SUPFAM" id="SSF81342">
    <property type="entry name" value="Transmembrane di-heme cytochromes"/>
    <property type="match status" value="1"/>
</dbReference>
<evidence type="ECO:0000256" key="2">
    <source>
        <dbReference type="ARBA" id="ARBA00008622"/>
    </source>
</evidence>
<dbReference type="Pfam" id="PF01292">
    <property type="entry name" value="Ni_hydr_CYTB"/>
    <property type="match status" value="1"/>
</dbReference>
<evidence type="ECO:0000256" key="5">
    <source>
        <dbReference type="ARBA" id="ARBA00022617"/>
    </source>
</evidence>
<comment type="similarity">
    <text evidence="2">Belongs to the HupC/HyaC/HydC family.</text>
</comment>
<name>A0AAF0YSI8_9CORY</name>
<dbReference type="GO" id="GO:0022904">
    <property type="term" value="P:respiratory electron transport chain"/>
    <property type="evidence" value="ECO:0007669"/>
    <property type="project" value="InterPro"/>
</dbReference>
<feature type="transmembrane region" description="Helical" evidence="13">
    <location>
        <begin position="87"/>
        <end position="109"/>
    </location>
</feature>
<dbReference type="PANTHER" id="PTHR30485:SF0">
    <property type="entry name" value="NI_FE-HYDROGENASE 1 B-TYPE CYTOCHROME SUBUNIT-RELATED"/>
    <property type="match status" value="1"/>
</dbReference>
<evidence type="ECO:0000256" key="3">
    <source>
        <dbReference type="ARBA" id="ARBA00022448"/>
    </source>
</evidence>
<feature type="transmembrane region" description="Helical" evidence="13">
    <location>
        <begin position="121"/>
        <end position="148"/>
    </location>
</feature>
<keyword evidence="5" id="KW-0349">Heme</keyword>
<dbReference type="InterPro" id="IPR016174">
    <property type="entry name" value="Di-haem_cyt_TM"/>
</dbReference>
<keyword evidence="8" id="KW-0249">Electron transport</keyword>
<feature type="domain" description="Cytochrome b561 bacterial/Ni-hydrogenase" evidence="14">
    <location>
        <begin position="78"/>
        <end position="284"/>
    </location>
</feature>
<dbReference type="InterPro" id="IPR011577">
    <property type="entry name" value="Cyt_b561_bac/Ni-Hgenase"/>
</dbReference>
<dbReference type="Proteomes" id="UP000234560">
    <property type="component" value="Chromosome"/>
</dbReference>
<evidence type="ECO:0000256" key="1">
    <source>
        <dbReference type="ARBA" id="ARBA00004651"/>
    </source>
</evidence>
<evidence type="ECO:0000256" key="12">
    <source>
        <dbReference type="SAM" id="MobiDB-lite"/>
    </source>
</evidence>
<dbReference type="RefSeq" id="WP_101679503.1">
    <property type="nucleotide sequence ID" value="NZ_CAMIHY010000044.1"/>
</dbReference>
<dbReference type="NCBIfam" id="TIGR02125">
    <property type="entry name" value="CytB-hydogenase"/>
    <property type="match status" value="1"/>
</dbReference>
<keyword evidence="4" id="KW-1003">Cell membrane</keyword>
<evidence type="ECO:0000256" key="11">
    <source>
        <dbReference type="ARBA" id="ARBA00023136"/>
    </source>
</evidence>
<evidence type="ECO:0000256" key="6">
    <source>
        <dbReference type="ARBA" id="ARBA00022692"/>
    </source>
</evidence>
<keyword evidence="7" id="KW-0479">Metal-binding</keyword>
<reference evidence="15" key="1">
    <citation type="submission" date="2017-12" db="EMBL/GenBank/DDBJ databases">
        <authorList>
            <person name="Thomas-White K."/>
            <person name="Wolfe A.J."/>
        </authorList>
    </citation>
    <scope>NUCLEOTIDE SEQUENCE</scope>
    <source>
        <strain evidence="15">UMB0763</strain>
    </source>
</reference>
<dbReference type="PRINTS" id="PR00161">
    <property type="entry name" value="NIHGNASECYTB"/>
</dbReference>